<protein>
    <submittedName>
        <fullName evidence="1">Uncharacterized protein</fullName>
    </submittedName>
</protein>
<dbReference type="AlphaFoldDB" id="Q4V1Z0"/>
<accession>Q4V1Z0</accession>
<evidence type="ECO:0000313" key="2">
    <source>
        <dbReference type="Proteomes" id="UP000002612"/>
    </source>
</evidence>
<gene>
    <name evidence="1" type="ordered locus">pE33L466_0102</name>
</gene>
<dbReference type="Proteomes" id="UP000002612">
    <property type="component" value="Plasmid pE33L466"/>
</dbReference>
<dbReference type="KEGG" id="bcz:pE33L466_0102"/>
<reference evidence="2" key="1">
    <citation type="journal article" date="2006" name="J. Bacteriol.">
        <title>Pathogenomic sequence analysis of Bacillus cereus and Bacillus thuringiensis isolates closely related to Bacillus anthracis.</title>
        <authorList>
            <person name="Han C.S."/>
            <person name="Xie G."/>
            <person name="Challacombe J.F."/>
            <person name="Altherr M.R."/>
            <person name="Bhotika S.S."/>
            <person name="Brown N."/>
            <person name="Bruce D."/>
            <person name="Campbell C.S."/>
            <person name="Campbell M.L."/>
            <person name="Chen J."/>
            <person name="Chertkov O."/>
            <person name="Cleland C."/>
            <person name="Dimitrijevic M."/>
            <person name="Doggett N.A."/>
            <person name="Fawcett J.J."/>
            <person name="Glavina T."/>
            <person name="Goodwin L.A."/>
            <person name="Green L.D."/>
            <person name="Hill K.K."/>
            <person name="Hitchcock P."/>
            <person name="Jackson P.J."/>
            <person name="Keim P."/>
            <person name="Kewalramani A.R."/>
            <person name="Longmire J."/>
            <person name="Lucas S."/>
            <person name="Malfatti S."/>
            <person name="McMurry K."/>
            <person name="Meincke L.J."/>
            <person name="Misra M."/>
            <person name="Moseman B.L."/>
            <person name="Mundt M."/>
            <person name="Munk A.C."/>
            <person name="Okinaka R.T."/>
            <person name="Parson-Quintana B."/>
            <person name="Reilly L.P."/>
            <person name="Richardson P."/>
            <person name="Robinson D.L."/>
            <person name="Rubin E."/>
            <person name="Saunders E."/>
            <person name="Tapia R."/>
            <person name="Tesmer J.G."/>
            <person name="Thayer N."/>
            <person name="Thompson L.S."/>
            <person name="Tice H."/>
            <person name="Ticknor L.O."/>
            <person name="Wills P.L."/>
            <person name="Brettin T.S."/>
            <person name="Gilna P."/>
        </authorList>
    </citation>
    <scope>NUCLEOTIDE SEQUENCE [LARGE SCALE GENOMIC DNA]</scope>
    <source>
        <strain evidence="2">ZK / E33L</strain>
        <plasmid evidence="2">pE33L466</plasmid>
    </source>
</reference>
<name>Q4V1Z0_BACCZ</name>
<keyword evidence="1" id="KW-0614">Plasmid</keyword>
<geneLocation type="plasmid" evidence="1 2">
    <name>pE33L466</name>
</geneLocation>
<evidence type="ECO:0000313" key="1">
    <source>
        <dbReference type="EMBL" id="AAY60267.1"/>
    </source>
</evidence>
<dbReference type="EMBL" id="CP000040">
    <property type="protein sequence ID" value="AAY60267.1"/>
    <property type="molecule type" value="Genomic_DNA"/>
</dbReference>
<proteinExistence type="predicted"/>
<organism evidence="1 2">
    <name type="scientific">Bacillus cereus (strain ZK / E33L)</name>
    <dbReference type="NCBI Taxonomy" id="288681"/>
    <lineage>
        <taxon>Bacteria</taxon>
        <taxon>Bacillati</taxon>
        <taxon>Bacillota</taxon>
        <taxon>Bacilli</taxon>
        <taxon>Bacillales</taxon>
        <taxon>Bacillaceae</taxon>
        <taxon>Bacillus</taxon>
        <taxon>Bacillus cereus group</taxon>
    </lineage>
</organism>
<sequence length="192" mass="21661">MKGSFLMKITFLAYFESNFIQNQHLVLALFTTSFAGISKAQEINSEEEKLVQAVAAQLKFVVEEAAVKDKHGRVVDIDMIENKYGKTEELEQLRQEIQRVNTPPGYEDPFKQETEAVGNCIERKLIANYVEVLSVGFLGSIIANITNKEYELAARKMIKLGVKGNLISLAGQLAWYLGTCIYEEEGWTGKTW</sequence>